<feature type="binding site" evidence="13">
    <location>
        <position position="453"/>
    </location>
    <ligand>
        <name>2-[(2R,5Z)-2-carboxy-4-methylthiazol-5(2H)-ylidene]ethyl phosphate</name>
        <dbReference type="ChEBI" id="CHEBI:62899"/>
    </ligand>
</feature>
<evidence type="ECO:0000256" key="5">
    <source>
        <dbReference type="ARBA" id="ARBA00022777"/>
    </source>
</evidence>
<evidence type="ECO:0000256" key="10">
    <source>
        <dbReference type="ARBA" id="ARBA00047334"/>
    </source>
</evidence>
<evidence type="ECO:0000256" key="12">
    <source>
        <dbReference type="ARBA" id="ARBA00047883"/>
    </source>
</evidence>
<keyword evidence="8 13" id="KW-0784">Thiamine biosynthesis</keyword>
<keyword evidence="3 13" id="KW-0479">Metal-binding</keyword>
<evidence type="ECO:0000256" key="9">
    <source>
        <dbReference type="ARBA" id="ARBA00023268"/>
    </source>
</evidence>
<dbReference type="GO" id="GO:0005829">
    <property type="term" value="C:cytosol"/>
    <property type="evidence" value="ECO:0007669"/>
    <property type="project" value="TreeGrafter"/>
</dbReference>
<keyword evidence="2 13" id="KW-0808">Transferase</keyword>
<evidence type="ECO:0000313" key="16">
    <source>
        <dbReference type="EMBL" id="BDX08638.1"/>
    </source>
</evidence>
<keyword evidence="17" id="KW-1185">Reference proteome</keyword>
<dbReference type="NCBIfam" id="TIGR00693">
    <property type="entry name" value="thiE"/>
    <property type="match status" value="1"/>
</dbReference>
<keyword evidence="9" id="KW-0511">Multifunctional enzyme</keyword>
<feature type="domain" description="Pyridoxamine kinase/Phosphomethylpyrimidine kinase" evidence="15">
    <location>
        <begin position="17"/>
        <end position="261"/>
    </location>
</feature>
<feature type="binding site" evidence="13">
    <location>
        <position position="356"/>
    </location>
    <ligand>
        <name>4-amino-2-methyl-5-(diphosphooxymethyl)pyrimidine</name>
        <dbReference type="ChEBI" id="CHEBI:57841"/>
    </ligand>
</feature>
<dbReference type="GO" id="GO:0005524">
    <property type="term" value="F:ATP binding"/>
    <property type="evidence" value="ECO:0007669"/>
    <property type="project" value="UniProtKB-KW"/>
</dbReference>
<dbReference type="Proteomes" id="UP001333710">
    <property type="component" value="Chromosome"/>
</dbReference>
<dbReference type="CDD" id="cd01169">
    <property type="entry name" value="HMPP_kinase"/>
    <property type="match status" value="1"/>
</dbReference>
<gene>
    <name evidence="13" type="primary">thiE</name>
    <name evidence="16" type="ORF">MACH26_41590</name>
</gene>
<keyword evidence="6" id="KW-0067">ATP-binding</keyword>
<dbReference type="GO" id="GO:0008972">
    <property type="term" value="F:phosphomethylpyrimidine kinase activity"/>
    <property type="evidence" value="ECO:0007669"/>
    <property type="project" value="InterPro"/>
</dbReference>
<dbReference type="SUPFAM" id="SSF51391">
    <property type="entry name" value="Thiamin phosphate synthase"/>
    <property type="match status" value="1"/>
</dbReference>
<dbReference type="PANTHER" id="PTHR20858">
    <property type="entry name" value="PHOSPHOMETHYLPYRIMIDINE KINASE"/>
    <property type="match status" value="1"/>
</dbReference>
<name>A0AA48HZD0_9ALTE</name>
<dbReference type="EMBL" id="AP027272">
    <property type="protein sequence ID" value="BDX08638.1"/>
    <property type="molecule type" value="Genomic_DNA"/>
</dbReference>
<protein>
    <recommendedName>
        <fullName evidence="13">Thiamine-phosphate synthase</fullName>
        <shortName evidence="13">TP synthase</shortName>
        <shortName evidence="13">TPS</shortName>
        <ecNumber evidence="13">2.5.1.3</ecNumber>
    </recommendedName>
    <alternativeName>
        <fullName evidence="13">Thiamine-phosphate pyrophosphorylase</fullName>
        <shortName evidence="13">TMP pyrophosphorylase</shortName>
        <shortName evidence="13">TMP-PPase</shortName>
    </alternativeName>
</protein>
<dbReference type="PANTHER" id="PTHR20858:SF17">
    <property type="entry name" value="HYDROXYMETHYLPYRIMIDINE_PHOSPHOMETHYLPYRIMIDINE KINASE THI20-RELATED"/>
    <property type="match status" value="1"/>
</dbReference>
<dbReference type="Gene3D" id="3.20.20.70">
    <property type="entry name" value="Aldolase class I"/>
    <property type="match status" value="1"/>
</dbReference>
<dbReference type="Pfam" id="PF08543">
    <property type="entry name" value="Phos_pyr_kin"/>
    <property type="match status" value="1"/>
</dbReference>
<comment type="function">
    <text evidence="13">Condenses 4-methyl-5-(beta-hydroxyethyl)thiazole monophosphate (THZ-P) and 2-methyl-4-amino-5-hydroxymethyl pyrimidine pyrophosphate (HMP-PP) to form thiamine monophosphate (TMP).</text>
</comment>
<dbReference type="GO" id="GO:0004789">
    <property type="term" value="F:thiamine-phosphate diphosphorylase activity"/>
    <property type="evidence" value="ECO:0007669"/>
    <property type="project" value="UniProtKB-UniRule"/>
</dbReference>
<dbReference type="InterPro" id="IPR029056">
    <property type="entry name" value="Ribokinase-like"/>
</dbReference>
<dbReference type="InterPro" id="IPR004399">
    <property type="entry name" value="HMP/HMP-P_kinase_dom"/>
</dbReference>
<evidence type="ECO:0000256" key="6">
    <source>
        <dbReference type="ARBA" id="ARBA00022840"/>
    </source>
</evidence>
<evidence type="ECO:0000259" key="14">
    <source>
        <dbReference type="Pfam" id="PF02581"/>
    </source>
</evidence>
<evidence type="ECO:0000256" key="1">
    <source>
        <dbReference type="ARBA" id="ARBA00005165"/>
    </source>
</evidence>
<feature type="binding site" evidence="13">
    <location>
        <position position="395"/>
    </location>
    <ligand>
        <name>4-amino-2-methyl-5-(diphosphooxymethyl)pyrimidine</name>
        <dbReference type="ChEBI" id="CHEBI:57841"/>
    </ligand>
</feature>
<evidence type="ECO:0000256" key="4">
    <source>
        <dbReference type="ARBA" id="ARBA00022741"/>
    </source>
</evidence>
<dbReference type="GO" id="GO:0009228">
    <property type="term" value="P:thiamine biosynthetic process"/>
    <property type="evidence" value="ECO:0007669"/>
    <property type="project" value="UniProtKB-KW"/>
</dbReference>
<dbReference type="GO" id="GO:0009229">
    <property type="term" value="P:thiamine diphosphate biosynthetic process"/>
    <property type="evidence" value="ECO:0007669"/>
    <property type="project" value="UniProtKB-UniRule"/>
</dbReference>
<sequence length="501" mass="54025">MTKDNSKSHIWAIGGSDCCAGAGIQADVKAAQKLEVYCSTVVTALTVQNSHGVQAINPVSTEVFSQQIDALQKDGLPDVIKVGLLATKEQVLCLTDWLFCLARESIKPLIVLDPVTVASDGSHLTLDDTREALKSHLLPLVDVVTANWQEALWLCECQGNNLDVAMVLKLLATLPVRHVLLKGGHQPQQDKCVDWLLTDGQPSALSLPHLADSRAHGTGCTLATALSAALAKGYPLKDAFVLAKSLVYQGLLQTHKIGCGVAKLGVKSLQYRREWFPEYLSISKLRCPSAPFASCDTQHLGLYPVVDSIAWLKRLLNLGVNTIQLRIKQRERQTLSSQIQQASMLAKAAGARLFINDYWQLAIEHGCYGVHLGQEDIEDADLNLIQASGVRLGVSTHGYFELLRALYLRPSYIAIGAIFSTTTKNMSGQLQGIAKLKCLVQLAQGYPLVAIGGINIDNIASVLSTGVGSVAVVSAITKAEHPEQVVCALQAQLRSQGVSDE</sequence>
<feature type="binding site" evidence="13">
    <location>
        <position position="357"/>
    </location>
    <ligand>
        <name>Mg(2+)</name>
        <dbReference type="ChEBI" id="CHEBI:18420"/>
    </ligand>
</feature>
<evidence type="ECO:0000256" key="11">
    <source>
        <dbReference type="ARBA" id="ARBA00047851"/>
    </source>
</evidence>
<dbReference type="GO" id="GO:0008902">
    <property type="term" value="F:hydroxymethylpyrimidine kinase activity"/>
    <property type="evidence" value="ECO:0007669"/>
    <property type="project" value="TreeGrafter"/>
</dbReference>
<evidence type="ECO:0000256" key="7">
    <source>
        <dbReference type="ARBA" id="ARBA00022842"/>
    </source>
</evidence>
<keyword evidence="7 13" id="KW-0460">Magnesium</keyword>
<comment type="pathway">
    <text evidence="1 13">Cofactor biosynthesis; thiamine diphosphate biosynthesis; thiamine phosphate from 4-amino-2-methyl-5-diphosphomethylpyrimidine and 4-methyl-5-(2-phosphoethyl)-thiazole: step 1/1.</text>
</comment>
<keyword evidence="4" id="KW-0547">Nucleotide-binding</keyword>
<dbReference type="KEGG" id="pmaw:MACH26_41590"/>
<evidence type="ECO:0000256" key="2">
    <source>
        <dbReference type="ARBA" id="ARBA00022679"/>
    </source>
</evidence>
<dbReference type="EC" id="2.5.1.3" evidence="13"/>
<comment type="similarity">
    <text evidence="13">Belongs to the thiamine-phosphate synthase family.</text>
</comment>
<organism evidence="16 17">
    <name type="scientific">Planctobacterium marinum</name>
    <dbReference type="NCBI Taxonomy" id="1631968"/>
    <lineage>
        <taxon>Bacteria</taxon>
        <taxon>Pseudomonadati</taxon>
        <taxon>Pseudomonadota</taxon>
        <taxon>Gammaproteobacteria</taxon>
        <taxon>Alteromonadales</taxon>
        <taxon>Alteromonadaceae</taxon>
        <taxon>Planctobacterium</taxon>
    </lineage>
</organism>
<comment type="catalytic activity">
    <reaction evidence="10 13">
        <text>4-methyl-5-(2-phosphooxyethyl)-thiazole + 4-amino-2-methyl-5-(diphosphooxymethyl)pyrimidine + H(+) = thiamine phosphate + diphosphate</text>
        <dbReference type="Rhea" id="RHEA:22328"/>
        <dbReference type="ChEBI" id="CHEBI:15378"/>
        <dbReference type="ChEBI" id="CHEBI:33019"/>
        <dbReference type="ChEBI" id="CHEBI:37575"/>
        <dbReference type="ChEBI" id="CHEBI:57841"/>
        <dbReference type="ChEBI" id="CHEBI:58296"/>
        <dbReference type="EC" id="2.5.1.3"/>
    </reaction>
</comment>
<dbReference type="InterPro" id="IPR013785">
    <property type="entry name" value="Aldolase_TIM"/>
</dbReference>
<comment type="catalytic activity">
    <reaction evidence="12 13">
        <text>2-[(2R,5Z)-2-carboxy-4-methylthiazol-5(2H)-ylidene]ethyl phosphate + 4-amino-2-methyl-5-(diphosphooxymethyl)pyrimidine + 2 H(+) = thiamine phosphate + CO2 + diphosphate</text>
        <dbReference type="Rhea" id="RHEA:47844"/>
        <dbReference type="ChEBI" id="CHEBI:15378"/>
        <dbReference type="ChEBI" id="CHEBI:16526"/>
        <dbReference type="ChEBI" id="CHEBI:33019"/>
        <dbReference type="ChEBI" id="CHEBI:37575"/>
        <dbReference type="ChEBI" id="CHEBI:57841"/>
        <dbReference type="ChEBI" id="CHEBI:62899"/>
        <dbReference type="EC" id="2.5.1.3"/>
    </reaction>
</comment>
<feature type="binding site" evidence="13">
    <location>
        <begin position="421"/>
        <end position="423"/>
    </location>
    <ligand>
        <name>2-[(2R,5Z)-2-carboxy-4-methylthiazol-5(2H)-ylidene]ethyl phosphate</name>
        <dbReference type="ChEBI" id="CHEBI:62899"/>
    </ligand>
</feature>
<accession>A0AA48HZD0</accession>
<dbReference type="CDD" id="cd00564">
    <property type="entry name" value="TMP_TenI"/>
    <property type="match status" value="1"/>
</dbReference>
<dbReference type="GO" id="GO:0000287">
    <property type="term" value="F:magnesium ion binding"/>
    <property type="evidence" value="ECO:0007669"/>
    <property type="project" value="UniProtKB-UniRule"/>
</dbReference>
<dbReference type="InterPro" id="IPR013749">
    <property type="entry name" value="PM/HMP-P_kinase-1"/>
</dbReference>
<reference evidence="16" key="1">
    <citation type="submission" date="2023-01" db="EMBL/GenBank/DDBJ databases">
        <title>Complete genome sequence of Planctobacterium marinum strain Dej080120_11.</title>
        <authorList>
            <person name="Ueki S."/>
            <person name="Maruyama F."/>
        </authorList>
    </citation>
    <scope>NUCLEOTIDE SEQUENCE</scope>
    <source>
        <strain evidence="16">Dej080120_11</strain>
    </source>
</reference>
<dbReference type="NCBIfam" id="NF002904">
    <property type="entry name" value="PRK03512.1"/>
    <property type="match status" value="1"/>
</dbReference>
<evidence type="ECO:0000256" key="8">
    <source>
        <dbReference type="ARBA" id="ARBA00022977"/>
    </source>
</evidence>
<dbReference type="SUPFAM" id="SSF53613">
    <property type="entry name" value="Ribokinase-like"/>
    <property type="match status" value="1"/>
</dbReference>
<proteinExistence type="inferred from homology"/>
<feature type="domain" description="Thiamine phosphate synthase/TenI" evidence="14">
    <location>
        <begin position="308"/>
        <end position="476"/>
    </location>
</feature>
<dbReference type="Gene3D" id="3.40.1190.20">
    <property type="match status" value="1"/>
</dbReference>
<evidence type="ECO:0000313" key="17">
    <source>
        <dbReference type="Proteomes" id="UP001333710"/>
    </source>
</evidence>
<dbReference type="InterPro" id="IPR034291">
    <property type="entry name" value="TMP_synthase"/>
</dbReference>
<dbReference type="AlphaFoldDB" id="A0AA48HZD0"/>
<keyword evidence="5 16" id="KW-0418">Kinase</keyword>
<dbReference type="InterPro" id="IPR036206">
    <property type="entry name" value="ThiamineP_synth_sf"/>
</dbReference>
<feature type="binding site" evidence="13">
    <location>
        <begin position="324"/>
        <end position="328"/>
    </location>
    <ligand>
        <name>4-amino-2-methyl-5-(diphosphooxymethyl)pyrimidine</name>
        <dbReference type="ChEBI" id="CHEBI:57841"/>
    </ligand>
</feature>
<dbReference type="FunFam" id="3.20.20.70:FF:000064">
    <property type="entry name" value="Thiamine-phosphate synthase"/>
    <property type="match status" value="1"/>
</dbReference>
<comment type="cofactor">
    <cofactor evidence="13">
        <name>Mg(2+)</name>
        <dbReference type="ChEBI" id="CHEBI:18420"/>
    </cofactor>
    <text evidence="13">Binds 1 Mg(2+) ion per subunit.</text>
</comment>
<feature type="binding site" evidence="13">
    <location>
        <position position="424"/>
    </location>
    <ligand>
        <name>4-amino-2-methyl-5-(diphosphooxymethyl)pyrimidine</name>
        <dbReference type="ChEBI" id="CHEBI:57841"/>
    </ligand>
</feature>
<evidence type="ECO:0000259" key="15">
    <source>
        <dbReference type="Pfam" id="PF08543"/>
    </source>
</evidence>
<evidence type="ECO:0000256" key="13">
    <source>
        <dbReference type="HAMAP-Rule" id="MF_00097"/>
    </source>
</evidence>
<comment type="catalytic activity">
    <reaction evidence="11 13">
        <text>2-(2-carboxy-4-methylthiazol-5-yl)ethyl phosphate + 4-amino-2-methyl-5-(diphosphooxymethyl)pyrimidine + 2 H(+) = thiamine phosphate + CO2 + diphosphate</text>
        <dbReference type="Rhea" id="RHEA:47848"/>
        <dbReference type="ChEBI" id="CHEBI:15378"/>
        <dbReference type="ChEBI" id="CHEBI:16526"/>
        <dbReference type="ChEBI" id="CHEBI:33019"/>
        <dbReference type="ChEBI" id="CHEBI:37575"/>
        <dbReference type="ChEBI" id="CHEBI:57841"/>
        <dbReference type="ChEBI" id="CHEBI:62890"/>
        <dbReference type="EC" id="2.5.1.3"/>
    </reaction>
</comment>
<dbReference type="Pfam" id="PF02581">
    <property type="entry name" value="TMP-TENI"/>
    <property type="match status" value="1"/>
</dbReference>
<dbReference type="HAMAP" id="MF_00097">
    <property type="entry name" value="TMP_synthase"/>
    <property type="match status" value="1"/>
</dbReference>
<dbReference type="InterPro" id="IPR022998">
    <property type="entry name" value="ThiamineP_synth_TenI"/>
</dbReference>
<feature type="binding site" evidence="13">
    <location>
        <position position="376"/>
    </location>
    <ligand>
        <name>Mg(2+)</name>
        <dbReference type="ChEBI" id="CHEBI:18420"/>
    </ligand>
</feature>
<feature type="binding site" evidence="13">
    <location>
        <begin position="473"/>
        <end position="474"/>
    </location>
    <ligand>
        <name>2-[(2R,5Z)-2-carboxy-4-methylthiazol-5(2H)-ylidene]ethyl phosphate</name>
        <dbReference type="ChEBI" id="CHEBI:62899"/>
    </ligand>
</feature>
<evidence type="ECO:0000256" key="3">
    <source>
        <dbReference type="ARBA" id="ARBA00022723"/>
    </source>
</evidence>